<evidence type="ECO:0000256" key="1">
    <source>
        <dbReference type="ARBA" id="ARBA00022723"/>
    </source>
</evidence>
<keyword evidence="9" id="KW-1185">Reference proteome</keyword>
<evidence type="ECO:0000259" key="7">
    <source>
        <dbReference type="Pfam" id="PF00172"/>
    </source>
</evidence>
<dbReference type="InterPro" id="IPR036864">
    <property type="entry name" value="Zn2-C6_fun-type_DNA-bd_sf"/>
</dbReference>
<evidence type="ECO:0000256" key="5">
    <source>
        <dbReference type="ARBA" id="ARBA00023163"/>
    </source>
</evidence>
<keyword evidence="6" id="KW-0539">Nucleus</keyword>
<organism evidence="8 9">
    <name type="scientific">Didymosphaeria variabile</name>
    <dbReference type="NCBI Taxonomy" id="1932322"/>
    <lineage>
        <taxon>Eukaryota</taxon>
        <taxon>Fungi</taxon>
        <taxon>Dikarya</taxon>
        <taxon>Ascomycota</taxon>
        <taxon>Pezizomycotina</taxon>
        <taxon>Dothideomycetes</taxon>
        <taxon>Pleosporomycetidae</taxon>
        <taxon>Pleosporales</taxon>
        <taxon>Massarineae</taxon>
        <taxon>Didymosphaeriaceae</taxon>
        <taxon>Didymosphaeria</taxon>
    </lineage>
</organism>
<evidence type="ECO:0000256" key="4">
    <source>
        <dbReference type="ARBA" id="ARBA00023125"/>
    </source>
</evidence>
<keyword evidence="1" id="KW-0479">Metal-binding</keyword>
<evidence type="ECO:0000256" key="2">
    <source>
        <dbReference type="ARBA" id="ARBA00022833"/>
    </source>
</evidence>
<dbReference type="Pfam" id="PF11951">
    <property type="entry name" value="Fungal_trans_2"/>
    <property type="match status" value="1"/>
</dbReference>
<dbReference type="InterPro" id="IPR052360">
    <property type="entry name" value="Transcr_Regulatory_Proteins"/>
</dbReference>
<dbReference type="EMBL" id="JAPEUX010000004">
    <property type="protein sequence ID" value="KAJ4354219.1"/>
    <property type="molecule type" value="Genomic_DNA"/>
</dbReference>
<dbReference type="SUPFAM" id="SSF57701">
    <property type="entry name" value="Zn2/Cys6 DNA-binding domain"/>
    <property type="match status" value="1"/>
</dbReference>
<dbReference type="Proteomes" id="UP001140513">
    <property type="component" value="Unassembled WGS sequence"/>
</dbReference>
<evidence type="ECO:0000313" key="9">
    <source>
        <dbReference type="Proteomes" id="UP001140513"/>
    </source>
</evidence>
<sequence>MPSDSKRRIKCDETRPACLKCVQAGWRCDGFAASQPGPTSSAVTSKPSTPTLAITRYSIPFQVPGSQKDRQLLHYFCVQGSQELAGFMKLDFWTRTVFEQSHQEATVRQALVSLSSLHLDYTTDSLTHGGMARDDTLAQYGKALRMLQRRMKMPDAEATRTALVCSVLFYCFEATLGNSEAATHHLQGGLNMLSSCRGNGTEQTEDLHGISLEFERLDLQATLFYDQNVPHLVLPLPLPRDDDDNEGCGMRPFQRLSDAHRALVKAISRGWRLMCDNVDYKFTSAEGLAEPILHEKRNLRENLVQWKTAFDNFKRRPSAADQPGYAQQILVIHWHIALMLLDAVFPADLDVWGASPNPRAVEMVQLIEDILDHDHGHSKASSPASSTSSSSQRIVTSEMGIIAPLFAVALKCADQEVSNRAFELLRSTQRREGLWEASHMASLVSKLRDARELRYAPQGEAALAEARKQSLEMLFDHELSSGGGLMNVNMTSTYFEKAVEALYGSFEHVGGGHDEGDDLRAESLT</sequence>
<gene>
    <name evidence="8" type="ORF">N0V89_005953</name>
</gene>
<evidence type="ECO:0000256" key="3">
    <source>
        <dbReference type="ARBA" id="ARBA00023015"/>
    </source>
</evidence>
<accession>A0A9W9CBZ2</accession>
<dbReference type="CDD" id="cd00067">
    <property type="entry name" value="GAL4"/>
    <property type="match status" value="1"/>
</dbReference>
<evidence type="ECO:0000313" key="8">
    <source>
        <dbReference type="EMBL" id="KAJ4354219.1"/>
    </source>
</evidence>
<evidence type="ECO:0000256" key="6">
    <source>
        <dbReference type="ARBA" id="ARBA00023242"/>
    </source>
</evidence>
<keyword evidence="5" id="KW-0804">Transcription</keyword>
<name>A0A9W9CBZ2_9PLEO</name>
<keyword evidence="3" id="KW-0805">Transcription regulation</keyword>
<dbReference type="PANTHER" id="PTHR36206">
    <property type="entry name" value="ASPERCRYPTIN BIOSYNTHESIS CLUSTER-SPECIFIC TRANSCRIPTION REGULATOR ATNN-RELATED"/>
    <property type="match status" value="1"/>
</dbReference>
<keyword evidence="2" id="KW-0862">Zinc</keyword>
<dbReference type="GO" id="GO:0000981">
    <property type="term" value="F:DNA-binding transcription factor activity, RNA polymerase II-specific"/>
    <property type="evidence" value="ECO:0007669"/>
    <property type="project" value="InterPro"/>
</dbReference>
<dbReference type="AlphaFoldDB" id="A0A9W9CBZ2"/>
<dbReference type="GO" id="GO:0003677">
    <property type="term" value="F:DNA binding"/>
    <property type="evidence" value="ECO:0007669"/>
    <property type="project" value="UniProtKB-KW"/>
</dbReference>
<dbReference type="GeneID" id="80909483"/>
<comment type="caution">
    <text evidence="8">The sequence shown here is derived from an EMBL/GenBank/DDBJ whole genome shotgun (WGS) entry which is preliminary data.</text>
</comment>
<dbReference type="InterPro" id="IPR021858">
    <property type="entry name" value="Fun_TF"/>
</dbReference>
<dbReference type="InterPro" id="IPR001138">
    <property type="entry name" value="Zn2Cys6_DnaBD"/>
</dbReference>
<proteinExistence type="predicted"/>
<dbReference type="OrthoDB" id="2593732at2759"/>
<protein>
    <recommendedName>
        <fullName evidence="7">Zn(2)-C6 fungal-type domain-containing protein</fullName>
    </recommendedName>
</protein>
<dbReference type="GO" id="GO:0008270">
    <property type="term" value="F:zinc ion binding"/>
    <property type="evidence" value="ECO:0007669"/>
    <property type="project" value="InterPro"/>
</dbReference>
<keyword evidence="4" id="KW-0238">DNA-binding</keyword>
<dbReference type="PANTHER" id="PTHR36206:SF12">
    <property type="entry name" value="ASPERCRYPTIN BIOSYNTHESIS CLUSTER-SPECIFIC TRANSCRIPTION REGULATOR ATNN-RELATED"/>
    <property type="match status" value="1"/>
</dbReference>
<feature type="domain" description="Zn(2)-C6 fungal-type" evidence="7">
    <location>
        <begin position="6"/>
        <end position="31"/>
    </location>
</feature>
<reference evidence="8" key="1">
    <citation type="submission" date="2022-10" db="EMBL/GenBank/DDBJ databases">
        <title>Tapping the CABI collections for fungal endophytes: first genome assemblies for Collariella, Neodidymelliopsis, Ascochyta clinopodiicola, Didymella pomorum, Didymosphaeria variabile, Neocosmospora piperis and Neocucurbitaria cava.</title>
        <authorList>
            <person name="Hill R."/>
        </authorList>
    </citation>
    <scope>NUCLEOTIDE SEQUENCE</scope>
    <source>
        <strain evidence="8">IMI 356815</strain>
    </source>
</reference>
<dbReference type="Pfam" id="PF00172">
    <property type="entry name" value="Zn_clus"/>
    <property type="match status" value="1"/>
</dbReference>
<dbReference type="RefSeq" id="XP_056071993.1">
    <property type="nucleotide sequence ID" value="XM_056214726.1"/>
</dbReference>